<reference evidence="2 3" key="1">
    <citation type="submission" date="2016-10" db="EMBL/GenBank/DDBJ databases">
        <authorList>
            <person name="de Groot N.N."/>
        </authorList>
    </citation>
    <scope>NUCLEOTIDE SEQUENCE [LARGE SCALE GENOMIC DNA]</scope>
    <source>
        <strain evidence="2 3">DSM 26000</strain>
    </source>
</reference>
<dbReference type="Proteomes" id="UP000198931">
    <property type="component" value="Unassembled WGS sequence"/>
</dbReference>
<accession>A0A1I3GGA5</accession>
<organism evidence="2 3">
    <name type="scientific">Halpernia frigidisoli</name>
    <dbReference type="NCBI Taxonomy" id="1125876"/>
    <lineage>
        <taxon>Bacteria</taxon>
        <taxon>Pseudomonadati</taxon>
        <taxon>Bacteroidota</taxon>
        <taxon>Flavobacteriia</taxon>
        <taxon>Flavobacteriales</taxon>
        <taxon>Weeksellaceae</taxon>
        <taxon>Chryseobacterium group</taxon>
        <taxon>Halpernia</taxon>
    </lineage>
</organism>
<dbReference type="OrthoDB" id="1450592at2"/>
<dbReference type="RefSeq" id="WP_143093372.1">
    <property type="nucleotide sequence ID" value="NZ_FOQT01000003.1"/>
</dbReference>
<dbReference type="AlphaFoldDB" id="A0A1I3GGA5"/>
<evidence type="ECO:0000313" key="2">
    <source>
        <dbReference type="EMBL" id="SFI22181.1"/>
    </source>
</evidence>
<proteinExistence type="predicted"/>
<gene>
    <name evidence="2" type="ORF">SAMN05443292_1817</name>
</gene>
<protein>
    <submittedName>
        <fullName evidence="2">Uncharacterized protein</fullName>
    </submittedName>
</protein>
<dbReference type="STRING" id="1125876.SAMN05443292_1817"/>
<dbReference type="EMBL" id="FOQT01000003">
    <property type="protein sequence ID" value="SFI22181.1"/>
    <property type="molecule type" value="Genomic_DNA"/>
</dbReference>
<feature type="signal peptide" evidence="1">
    <location>
        <begin position="1"/>
        <end position="21"/>
    </location>
</feature>
<sequence>MKLTFSAACIFSLLMMSCSSEKVNLSPVSDNLRNDLYESSNDLSKKTATLAYQSDISNLLSTFPKFNNKLLDREVDALKSALNGYIAAISNKDIKKRNNFYKSYVNSYIKIQNLRKSLTSDLDNILNRYMVRLKTNVNLLESLN</sequence>
<dbReference type="PROSITE" id="PS51257">
    <property type="entry name" value="PROKAR_LIPOPROTEIN"/>
    <property type="match status" value="1"/>
</dbReference>
<feature type="chain" id="PRO_5011498665" evidence="1">
    <location>
        <begin position="22"/>
        <end position="144"/>
    </location>
</feature>
<keyword evidence="3" id="KW-1185">Reference proteome</keyword>
<name>A0A1I3GGA5_9FLAO</name>
<evidence type="ECO:0000256" key="1">
    <source>
        <dbReference type="SAM" id="SignalP"/>
    </source>
</evidence>
<keyword evidence="1" id="KW-0732">Signal</keyword>
<evidence type="ECO:0000313" key="3">
    <source>
        <dbReference type="Proteomes" id="UP000198931"/>
    </source>
</evidence>